<name>A0ABU3KAH2_9BACT</name>
<dbReference type="NCBIfam" id="NF002115">
    <property type="entry name" value="PRK00951.2-5"/>
    <property type="match status" value="1"/>
</dbReference>
<evidence type="ECO:0000313" key="7">
    <source>
        <dbReference type="EMBL" id="MDT7043425.1"/>
    </source>
</evidence>
<dbReference type="PROSITE" id="PS00954">
    <property type="entry name" value="IGP_DEHYDRATASE_1"/>
    <property type="match status" value="1"/>
</dbReference>
<dbReference type="InterPro" id="IPR038494">
    <property type="entry name" value="IGPD_sf"/>
</dbReference>
<organism evidence="7 8">
    <name type="scientific">Candidatus Nitronereus thalassa</name>
    <dbReference type="NCBI Taxonomy" id="3020898"/>
    <lineage>
        <taxon>Bacteria</taxon>
        <taxon>Pseudomonadati</taxon>
        <taxon>Nitrospirota</taxon>
        <taxon>Nitrospiria</taxon>
        <taxon>Nitrospirales</taxon>
        <taxon>Nitrospiraceae</taxon>
        <taxon>Candidatus Nitronereus</taxon>
    </lineage>
</organism>
<dbReference type="Proteomes" id="UP001250932">
    <property type="component" value="Unassembled WGS sequence"/>
</dbReference>
<dbReference type="InterPro" id="IPR000807">
    <property type="entry name" value="ImidazoleglycerolP_deHydtase"/>
</dbReference>
<evidence type="ECO:0000256" key="2">
    <source>
        <dbReference type="ARBA" id="ARBA00022605"/>
    </source>
</evidence>
<dbReference type="EC" id="4.2.1.19" evidence="5 6"/>
<dbReference type="HAMAP" id="MF_00076">
    <property type="entry name" value="HisB"/>
    <property type="match status" value="1"/>
</dbReference>
<keyword evidence="5" id="KW-0963">Cytoplasm</keyword>
<dbReference type="GO" id="GO:0004424">
    <property type="term" value="F:imidazoleglycerol-phosphate dehydratase activity"/>
    <property type="evidence" value="ECO:0007669"/>
    <property type="project" value="UniProtKB-EC"/>
</dbReference>
<dbReference type="CDD" id="cd07914">
    <property type="entry name" value="IGPD"/>
    <property type="match status" value="1"/>
</dbReference>
<accession>A0ABU3KAH2</accession>
<keyword evidence="4 5" id="KW-0456">Lyase</keyword>
<evidence type="ECO:0000256" key="5">
    <source>
        <dbReference type="HAMAP-Rule" id="MF_00076"/>
    </source>
</evidence>
<comment type="catalytic activity">
    <reaction evidence="5 6">
        <text>D-erythro-1-(imidazol-4-yl)glycerol 3-phosphate = 3-(imidazol-4-yl)-2-oxopropyl phosphate + H2O</text>
        <dbReference type="Rhea" id="RHEA:11040"/>
        <dbReference type="ChEBI" id="CHEBI:15377"/>
        <dbReference type="ChEBI" id="CHEBI:57766"/>
        <dbReference type="ChEBI" id="CHEBI:58278"/>
        <dbReference type="EC" id="4.2.1.19"/>
    </reaction>
</comment>
<dbReference type="InterPro" id="IPR020565">
    <property type="entry name" value="ImidazoleglycerP_deHydtase_CS"/>
</dbReference>
<evidence type="ECO:0000256" key="4">
    <source>
        <dbReference type="ARBA" id="ARBA00023239"/>
    </source>
</evidence>
<comment type="similarity">
    <text evidence="5 6">Belongs to the imidazoleglycerol-phosphate dehydratase family.</text>
</comment>
<dbReference type="RefSeq" id="WP_313833992.1">
    <property type="nucleotide sequence ID" value="NZ_JAQOUE010000001.1"/>
</dbReference>
<dbReference type="Pfam" id="PF00475">
    <property type="entry name" value="IGPD"/>
    <property type="match status" value="1"/>
</dbReference>
<dbReference type="PANTHER" id="PTHR23133">
    <property type="entry name" value="IMIDAZOLEGLYCEROL-PHOSPHATE DEHYDRATASE HIS7"/>
    <property type="match status" value="1"/>
</dbReference>
<reference evidence="7 8" key="1">
    <citation type="journal article" date="2023" name="ISME J.">
        <title>Cultivation and genomic characterization of novel and ubiquitous marine nitrite-oxidizing bacteria from the Nitrospirales.</title>
        <authorList>
            <person name="Mueller A.J."/>
            <person name="Daebeler A."/>
            <person name="Herbold C.W."/>
            <person name="Kirkegaard R.H."/>
            <person name="Daims H."/>
        </authorList>
    </citation>
    <scope>NUCLEOTIDE SEQUENCE [LARGE SCALE GENOMIC DNA]</scope>
    <source>
        <strain evidence="7 8">EB</strain>
    </source>
</reference>
<keyword evidence="8" id="KW-1185">Reference proteome</keyword>
<dbReference type="InterPro" id="IPR020568">
    <property type="entry name" value="Ribosomal_Su5_D2-typ_SF"/>
</dbReference>
<evidence type="ECO:0000256" key="3">
    <source>
        <dbReference type="ARBA" id="ARBA00023102"/>
    </source>
</evidence>
<dbReference type="EMBL" id="JAQOUE010000001">
    <property type="protein sequence ID" value="MDT7043425.1"/>
    <property type="molecule type" value="Genomic_DNA"/>
</dbReference>
<dbReference type="Gene3D" id="3.30.230.40">
    <property type="entry name" value="Imidazole glycerol phosphate dehydratase, domain 1"/>
    <property type="match status" value="2"/>
</dbReference>
<evidence type="ECO:0000313" key="8">
    <source>
        <dbReference type="Proteomes" id="UP001250932"/>
    </source>
</evidence>
<evidence type="ECO:0000256" key="6">
    <source>
        <dbReference type="RuleBase" id="RU000599"/>
    </source>
</evidence>
<dbReference type="PROSITE" id="PS00955">
    <property type="entry name" value="IGP_DEHYDRATASE_2"/>
    <property type="match status" value="1"/>
</dbReference>
<dbReference type="SUPFAM" id="SSF54211">
    <property type="entry name" value="Ribosomal protein S5 domain 2-like"/>
    <property type="match status" value="2"/>
</dbReference>
<dbReference type="NCBIfam" id="NF002111">
    <property type="entry name" value="PRK00951.2-1"/>
    <property type="match status" value="1"/>
</dbReference>
<comment type="pathway">
    <text evidence="1 5 6">Amino-acid biosynthesis; L-histidine biosynthesis; L-histidine from 5-phospho-alpha-D-ribose 1-diphosphate: step 6/9.</text>
</comment>
<comment type="subcellular location">
    <subcellularLocation>
        <location evidence="5 6">Cytoplasm</location>
    </subcellularLocation>
</comment>
<protein>
    <recommendedName>
        <fullName evidence="5 6">Imidazoleglycerol-phosphate dehydratase</fullName>
        <shortName evidence="5">IGPD</shortName>
        <ecNumber evidence="5 6">4.2.1.19</ecNumber>
    </recommendedName>
</protein>
<evidence type="ECO:0000256" key="1">
    <source>
        <dbReference type="ARBA" id="ARBA00005047"/>
    </source>
</evidence>
<gene>
    <name evidence="5 7" type="primary">hisB</name>
    <name evidence="7" type="ORF">PPG34_13775</name>
</gene>
<proteinExistence type="inferred from homology"/>
<dbReference type="NCBIfam" id="NF002114">
    <property type="entry name" value="PRK00951.2-4"/>
    <property type="match status" value="1"/>
</dbReference>
<keyword evidence="3 5" id="KW-0368">Histidine biosynthesis</keyword>
<sequence>MSKNSRSAKVNRTTSESSVHVEWSLDGTGTGKVNTTIPFVDHMLNLLAKHGLFDLVVEAKGDTEIDHHHTVEDIGIVLGSALKEALGEKTKIRRFGWAIVPLDETLAEVVVDLSGRPFLVYNVEFPHRQVKDFDLGLFEDFFQALVSTGALNLHVNVKYGRNSHHIIEAVFKAFAKALDQATMIDDRVSGVLSTKGSL</sequence>
<comment type="caution">
    <text evidence="7">The sequence shown here is derived from an EMBL/GenBank/DDBJ whole genome shotgun (WGS) entry which is preliminary data.</text>
</comment>
<dbReference type="PANTHER" id="PTHR23133:SF2">
    <property type="entry name" value="IMIDAZOLEGLYCEROL-PHOSPHATE DEHYDRATASE"/>
    <property type="match status" value="1"/>
</dbReference>
<keyword evidence="2 5" id="KW-0028">Amino-acid biosynthesis</keyword>